<keyword evidence="3 11" id="KW-0227">DNA damage</keyword>
<dbReference type="CDD" id="cd01121">
    <property type="entry name" value="RadA_SMS_N"/>
    <property type="match status" value="1"/>
</dbReference>
<keyword evidence="6 13" id="KW-0862">Zinc</keyword>
<dbReference type="InterPro" id="IPR004504">
    <property type="entry name" value="DNA_repair_RadA"/>
</dbReference>
<dbReference type="HAMAP" id="MF_01498">
    <property type="entry name" value="RadA_bact"/>
    <property type="match status" value="1"/>
</dbReference>
<evidence type="ECO:0000256" key="4">
    <source>
        <dbReference type="ARBA" id="ARBA00022771"/>
    </source>
</evidence>
<accession>A0A7S8EC49</accession>
<feature type="short sequence motif" description="RadA KNRFG motif" evidence="11">
    <location>
        <begin position="257"/>
        <end position="261"/>
    </location>
</feature>
<dbReference type="PANTHER" id="PTHR32472">
    <property type="entry name" value="DNA REPAIR PROTEIN RADA"/>
    <property type="match status" value="1"/>
</dbReference>
<evidence type="ECO:0000256" key="1">
    <source>
        <dbReference type="ARBA" id="ARBA00022723"/>
    </source>
</evidence>
<keyword evidence="9 11" id="KW-0238">DNA-binding</keyword>
<feature type="domain" description="RecA family profile 1" evidence="14">
    <location>
        <begin position="71"/>
        <end position="220"/>
    </location>
</feature>
<feature type="region of interest" description="Lon-protease-like" evidence="11">
    <location>
        <begin position="356"/>
        <end position="461"/>
    </location>
</feature>
<keyword evidence="10 11" id="KW-0234">DNA repair</keyword>
<comment type="function">
    <text evidence="11">Plays a role in repairing double-strand DNA breaks, probably involving stabilizing or processing branched DNA or blocked replication forks.</text>
</comment>
<dbReference type="Pfam" id="PF18073">
    <property type="entry name" value="Zn_ribbon_LapB"/>
    <property type="match status" value="1"/>
</dbReference>
<dbReference type="RefSeq" id="WP_195172328.1">
    <property type="nucleotide sequence ID" value="NZ_CP062983.1"/>
</dbReference>
<dbReference type="PRINTS" id="PR01874">
    <property type="entry name" value="DNAREPAIRADA"/>
</dbReference>
<evidence type="ECO:0000256" key="9">
    <source>
        <dbReference type="ARBA" id="ARBA00023125"/>
    </source>
</evidence>
<evidence type="ECO:0000256" key="6">
    <source>
        <dbReference type="ARBA" id="ARBA00022833"/>
    </source>
</evidence>
<evidence type="ECO:0000256" key="7">
    <source>
        <dbReference type="ARBA" id="ARBA00022840"/>
    </source>
</evidence>
<proteinExistence type="inferred from homology"/>
<evidence type="ECO:0000256" key="10">
    <source>
        <dbReference type="ARBA" id="ARBA00023204"/>
    </source>
</evidence>
<dbReference type="EMBL" id="CP062983">
    <property type="protein sequence ID" value="QPC84265.1"/>
    <property type="molecule type" value="Genomic_DNA"/>
</dbReference>
<dbReference type="GO" id="GO:0016787">
    <property type="term" value="F:hydrolase activity"/>
    <property type="evidence" value="ECO:0007669"/>
    <property type="project" value="UniProtKB-KW"/>
</dbReference>
<feature type="binding site" evidence="11">
    <location>
        <begin position="100"/>
        <end position="107"/>
    </location>
    <ligand>
        <name>ATP</name>
        <dbReference type="ChEBI" id="CHEBI:30616"/>
    </ligand>
</feature>
<dbReference type="SUPFAM" id="SSF54211">
    <property type="entry name" value="Ribosomal protein S5 domain 2-like"/>
    <property type="match status" value="1"/>
</dbReference>
<dbReference type="InterPro" id="IPR027417">
    <property type="entry name" value="P-loop_NTPase"/>
</dbReference>
<dbReference type="SUPFAM" id="SSF52540">
    <property type="entry name" value="P-loop containing nucleoside triphosphate hydrolases"/>
    <property type="match status" value="1"/>
</dbReference>
<dbReference type="GO" id="GO:0008270">
    <property type="term" value="F:zinc ion binding"/>
    <property type="evidence" value="ECO:0007669"/>
    <property type="project" value="UniProtKB-KW"/>
</dbReference>
<evidence type="ECO:0000256" key="13">
    <source>
        <dbReference type="RuleBase" id="RU003555"/>
    </source>
</evidence>
<protein>
    <recommendedName>
        <fullName evidence="11 12">DNA repair protein RadA</fullName>
    </recommendedName>
</protein>
<dbReference type="SMART" id="SM00382">
    <property type="entry name" value="AAA"/>
    <property type="match status" value="1"/>
</dbReference>
<dbReference type="AlphaFoldDB" id="A0A7S8EC49"/>
<keyword evidence="16" id="KW-1185">Reference proteome</keyword>
<dbReference type="PANTHER" id="PTHR32472:SF10">
    <property type="entry name" value="DNA REPAIR PROTEIN RADA-LIKE PROTEIN"/>
    <property type="match status" value="1"/>
</dbReference>
<sequence>MPKTRSVYICENCGWQGPRAMGRCPNCGEFGTIVEQVEAAPRKKSAKQASRQVVGVPRSQPRRLAEVDMAQEDRLAVPMQEFSRVLGGGLVPGSITLLGGEPGAGKSTLMTQFAGIMANSHGRVLYVSGEESARQIKMRAERLNIEAHDLFLLTETNLGTILEHVQEIAPEILIIDSIQTTYTEELDSSPGLVSQVRECASRLQALAKTTGISVFMIGHVNKEGSIAGPRVLEHIVDTVLYLEGDPFQTFRLLRSVKNRFGATSEVGVFEMVGVGMIEVPNPSEAFLAERVINAPGSAIAVTMEGTRPLLVEVQALTNPTAFGNARRTPNGVDMSRLLLVSAVLSKRMGLRLYEQDIFVNVVGGLKVSEPASDLAMALAIASNYYDKALPADVAVVGEIGLSGEVRTVNQLGMRLNEASKIGFKRVLMPKMRRKLEDVPKGLELIQVRNMVEAFNALIPRD</sequence>
<dbReference type="NCBIfam" id="TIGR00416">
    <property type="entry name" value="sms"/>
    <property type="match status" value="1"/>
</dbReference>
<evidence type="ECO:0000259" key="14">
    <source>
        <dbReference type="PROSITE" id="PS50162"/>
    </source>
</evidence>
<dbReference type="InterPro" id="IPR003593">
    <property type="entry name" value="AAA+_ATPase"/>
</dbReference>
<keyword evidence="5" id="KW-0378">Hydrolase</keyword>
<dbReference type="Gene3D" id="3.40.50.300">
    <property type="entry name" value="P-loop containing nucleotide triphosphate hydrolases"/>
    <property type="match status" value="1"/>
</dbReference>
<dbReference type="Pfam" id="PF13541">
    <property type="entry name" value="ChlI"/>
    <property type="match status" value="1"/>
</dbReference>
<evidence type="ECO:0000256" key="5">
    <source>
        <dbReference type="ARBA" id="ARBA00022801"/>
    </source>
</evidence>
<keyword evidence="2 11" id="KW-0547">Nucleotide-binding</keyword>
<dbReference type="Proteomes" id="UP000594468">
    <property type="component" value="Chromosome"/>
</dbReference>
<keyword evidence="4 13" id="KW-0863">Zinc-finger</keyword>
<dbReference type="InterPro" id="IPR014721">
    <property type="entry name" value="Ribsml_uS5_D2-typ_fold_subgr"/>
</dbReference>
<evidence type="ECO:0000256" key="11">
    <source>
        <dbReference type="HAMAP-Rule" id="MF_01498"/>
    </source>
</evidence>
<evidence type="ECO:0000313" key="15">
    <source>
        <dbReference type="EMBL" id="QPC84265.1"/>
    </source>
</evidence>
<dbReference type="GO" id="GO:0000725">
    <property type="term" value="P:recombinational repair"/>
    <property type="evidence" value="ECO:0007669"/>
    <property type="project" value="UniProtKB-UniRule"/>
</dbReference>
<reference evidence="15" key="1">
    <citation type="submission" date="2020-02" db="EMBL/GenBank/DDBJ databases">
        <authorList>
            <person name="Zheng R.K."/>
            <person name="Sun C.M."/>
        </authorList>
    </citation>
    <scope>NUCLEOTIDE SEQUENCE [LARGE SCALE GENOMIC DNA]</scope>
    <source>
        <strain evidence="15">Rifampicinis</strain>
    </source>
</reference>
<dbReference type="KEGG" id="pmet:G4Y79_07790"/>
<keyword evidence="8 11" id="KW-0346">Stress response</keyword>
<comment type="similarity">
    <text evidence="11 13">Belongs to the RecA family. RadA subfamily.</text>
</comment>
<dbReference type="InterPro" id="IPR041166">
    <property type="entry name" value="Rubredoxin_2"/>
</dbReference>
<dbReference type="InterPro" id="IPR020568">
    <property type="entry name" value="Ribosomal_Su5_D2-typ_SF"/>
</dbReference>
<evidence type="ECO:0000256" key="12">
    <source>
        <dbReference type="NCBIfam" id="TIGR00416"/>
    </source>
</evidence>
<evidence type="ECO:0000256" key="8">
    <source>
        <dbReference type="ARBA" id="ARBA00023016"/>
    </source>
</evidence>
<evidence type="ECO:0000256" key="3">
    <source>
        <dbReference type="ARBA" id="ARBA00022763"/>
    </source>
</evidence>
<dbReference type="Gene3D" id="3.30.230.10">
    <property type="match status" value="1"/>
</dbReference>
<evidence type="ECO:0000313" key="16">
    <source>
        <dbReference type="Proteomes" id="UP000594468"/>
    </source>
</evidence>
<dbReference type="GO" id="GO:0005829">
    <property type="term" value="C:cytosol"/>
    <property type="evidence" value="ECO:0007669"/>
    <property type="project" value="TreeGrafter"/>
</dbReference>
<gene>
    <name evidence="11 15" type="primary">radA</name>
    <name evidence="15" type="ORF">G4Y79_07790</name>
</gene>
<comment type="domain">
    <text evidence="11">The middle region has homology to RecA with ATPase motifs including the RadA KNRFG motif, while the C-terminus is homologous to Lon protease.</text>
</comment>
<keyword evidence="7 11" id="KW-0067">ATP-binding</keyword>
<comment type="function">
    <text evidence="13">DNA-dependent ATPase involved in processing of recombination intermediates, plays a role in repairing DNA breaks. Stimulates the branch migration of RecA-mediated strand transfer reactions, allowing the 3' invading strand to extend heteroduplex DNA faster. Binds ssDNA in the presence of ADP but not other nucleotides, has ATPase activity that is stimulated by ssDNA and various branched DNA structures, but inhibited by SSB. Does not have RecA's homology-searching function.</text>
</comment>
<organism evidence="15 16">
    <name type="scientific">Phototrophicus methaneseepsis</name>
    <dbReference type="NCBI Taxonomy" id="2710758"/>
    <lineage>
        <taxon>Bacteria</taxon>
        <taxon>Bacillati</taxon>
        <taxon>Chloroflexota</taxon>
        <taxon>Candidatus Thermofontia</taxon>
        <taxon>Phototrophicales</taxon>
        <taxon>Phototrophicaceae</taxon>
        <taxon>Phototrophicus</taxon>
    </lineage>
</organism>
<dbReference type="FunFam" id="3.40.50.300:FF:000050">
    <property type="entry name" value="DNA repair protein RadA"/>
    <property type="match status" value="1"/>
</dbReference>
<keyword evidence="1 11" id="KW-0479">Metal-binding</keyword>
<evidence type="ECO:0000256" key="2">
    <source>
        <dbReference type="ARBA" id="ARBA00022741"/>
    </source>
</evidence>
<dbReference type="GO" id="GO:0003684">
    <property type="term" value="F:damaged DNA binding"/>
    <property type="evidence" value="ECO:0007669"/>
    <property type="project" value="InterPro"/>
</dbReference>
<dbReference type="GO" id="GO:0140664">
    <property type="term" value="F:ATP-dependent DNA damage sensor activity"/>
    <property type="evidence" value="ECO:0007669"/>
    <property type="project" value="InterPro"/>
</dbReference>
<dbReference type="InterPro" id="IPR020588">
    <property type="entry name" value="RecA_ATP-bd"/>
</dbReference>
<dbReference type="Pfam" id="PF13481">
    <property type="entry name" value="AAA_25"/>
    <property type="match status" value="1"/>
</dbReference>
<dbReference type="GO" id="GO:0005524">
    <property type="term" value="F:ATP binding"/>
    <property type="evidence" value="ECO:0007669"/>
    <property type="project" value="UniProtKB-UniRule"/>
</dbReference>
<name>A0A7S8EC49_9CHLR</name>
<dbReference type="PROSITE" id="PS50162">
    <property type="entry name" value="RECA_2"/>
    <property type="match status" value="1"/>
</dbReference>